<evidence type="ECO:0000313" key="4">
    <source>
        <dbReference type="Proteomes" id="UP000234881"/>
    </source>
</evidence>
<proteinExistence type="predicted"/>
<dbReference type="InterPro" id="IPR015393">
    <property type="entry name" value="DUF1972"/>
</dbReference>
<dbReference type="Pfam" id="PF09314">
    <property type="entry name" value="DUF1972"/>
    <property type="match status" value="1"/>
</dbReference>
<dbReference type="RefSeq" id="WP_101536042.1">
    <property type="nucleotide sequence ID" value="NZ_PKUQ01000055.1"/>
</dbReference>
<protein>
    <submittedName>
        <fullName evidence="3">Glycosyl transferase</fullName>
    </submittedName>
</protein>
<dbReference type="PANTHER" id="PTHR12526">
    <property type="entry name" value="GLYCOSYLTRANSFERASE"/>
    <property type="match status" value="1"/>
</dbReference>
<comment type="caution">
    <text evidence="3">The sequence shown here is derived from an EMBL/GenBank/DDBJ whole genome shotgun (WGS) entry which is preliminary data.</text>
</comment>
<dbReference type="Pfam" id="PF00534">
    <property type="entry name" value="Glycos_transf_1"/>
    <property type="match status" value="1"/>
</dbReference>
<dbReference type="PANTHER" id="PTHR12526:SF637">
    <property type="entry name" value="GLYCOSYLTRANSFERASE EPSF-RELATED"/>
    <property type="match status" value="1"/>
</dbReference>
<organism evidence="3 4">
    <name type="scientific">Cohaesibacter celericrescens</name>
    <dbReference type="NCBI Taxonomy" id="2067669"/>
    <lineage>
        <taxon>Bacteria</taxon>
        <taxon>Pseudomonadati</taxon>
        <taxon>Pseudomonadota</taxon>
        <taxon>Alphaproteobacteria</taxon>
        <taxon>Hyphomicrobiales</taxon>
        <taxon>Cohaesibacteraceae</taxon>
    </lineage>
</organism>
<evidence type="ECO:0000313" key="3">
    <source>
        <dbReference type="EMBL" id="PLW75142.1"/>
    </source>
</evidence>
<evidence type="ECO:0000259" key="1">
    <source>
        <dbReference type="Pfam" id="PF00534"/>
    </source>
</evidence>
<feature type="domain" description="Glycosyl transferase family 1" evidence="1">
    <location>
        <begin position="201"/>
        <end position="352"/>
    </location>
</feature>
<dbReference type="GO" id="GO:0016757">
    <property type="term" value="F:glycosyltransferase activity"/>
    <property type="evidence" value="ECO:0007669"/>
    <property type="project" value="InterPro"/>
</dbReference>
<accession>A0A2N5XKW9</accession>
<dbReference type="EMBL" id="PKUQ01000055">
    <property type="protein sequence ID" value="PLW75142.1"/>
    <property type="molecule type" value="Genomic_DNA"/>
</dbReference>
<dbReference type="Proteomes" id="UP000234881">
    <property type="component" value="Unassembled WGS sequence"/>
</dbReference>
<keyword evidence="3" id="KW-0808">Transferase</keyword>
<name>A0A2N5XKW9_9HYPH</name>
<dbReference type="SUPFAM" id="SSF53756">
    <property type="entry name" value="UDP-Glycosyltransferase/glycogen phosphorylase"/>
    <property type="match status" value="1"/>
</dbReference>
<dbReference type="AlphaFoldDB" id="A0A2N5XKW9"/>
<reference evidence="3 4" key="1">
    <citation type="submission" date="2018-01" db="EMBL/GenBank/DDBJ databases">
        <title>The draft genome sequence of Cohaesibacter sp. H1304.</title>
        <authorList>
            <person name="Wang N.-N."/>
            <person name="Du Z.-J."/>
        </authorList>
    </citation>
    <scope>NUCLEOTIDE SEQUENCE [LARGE SCALE GENOMIC DNA]</scope>
    <source>
        <strain evidence="3 4">H1304</strain>
    </source>
</reference>
<feature type="domain" description="DUF1972" evidence="2">
    <location>
        <begin position="9"/>
        <end position="184"/>
    </location>
</feature>
<dbReference type="InterPro" id="IPR001296">
    <property type="entry name" value="Glyco_trans_1"/>
</dbReference>
<keyword evidence="4" id="KW-1185">Reference proteome</keyword>
<dbReference type="OrthoDB" id="9792269at2"/>
<evidence type="ECO:0000259" key="2">
    <source>
        <dbReference type="Pfam" id="PF09314"/>
    </source>
</evidence>
<gene>
    <name evidence="3" type="ORF">C0081_21265</name>
</gene>
<sequence>MTHSTKELTVNILGTRGIPEGHSGFETFVLHLAPFLRDKGWKVNVYCQLEPDEDGHLEPDFEDDWNGIRRIHLGSTKTSSAGSIIFDWRTVKHVLNEPGVDLVLGYNTAVFNLVQRLRGRSVLMNMDGVEWKRAKWSLPVKIWFYFNEFIGANFSSVPIADHPEIAKHLHRHGCFRSTIIPYGSYRIDETPAEPLASLGIEPNNFFVSIARIEPENSILDLVKAFCSKPRKVKLVVLGRMIEGRPFTNELRAAANENVIFPGPIFDQKIVSALRKYALGYLHGHQVGGTNPSLVESLGAGSAIVAHDNRFNRWVAGPDQFYFSSIEELSDIYDRLSDDPSIADNAREKAQERHAEAFEWDHVLSQYEEILRKEAMKN</sequence>
<dbReference type="Gene3D" id="3.40.50.2000">
    <property type="entry name" value="Glycogen Phosphorylase B"/>
    <property type="match status" value="2"/>
</dbReference>